<protein>
    <submittedName>
        <fullName evidence="1">Uncharacterized protein</fullName>
    </submittedName>
</protein>
<dbReference type="AlphaFoldDB" id="A0A9W6I7H7"/>
<proteinExistence type="predicted"/>
<organism evidence="1 2">
    <name type="scientific">Streptosporangium carneum</name>
    <dbReference type="NCBI Taxonomy" id="47481"/>
    <lineage>
        <taxon>Bacteria</taxon>
        <taxon>Bacillati</taxon>
        <taxon>Actinomycetota</taxon>
        <taxon>Actinomycetes</taxon>
        <taxon>Streptosporangiales</taxon>
        <taxon>Streptosporangiaceae</taxon>
        <taxon>Streptosporangium</taxon>
    </lineage>
</organism>
<name>A0A9W6I7H7_9ACTN</name>
<evidence type="ECO:0000313" key="1">
    <source>
        <dbReference type="EMBL" id="GLK12349.1"/>
    </source>
</evidence>
<accession>A0A9W6I7H7</accession>
<comment type="caution">
    <text evidence="1">The sequence shown here is derived from an EMBL/GenBank/DDBJ whole genome shotgun (WGS) entry which is preliminary data.</text>
</comment>
<reference evidence="1" key="2">
    <citation type="submission" date="2023-01" db="EMBL/GenBank/DDBJ databases">
        <authorList>
            <person name="Sun Q."/>
            <person name="Evtushenko L."/>
        </authorList>
    </citation>
    <scope>NUCLEOTIDE SEQUENCE</scope>
    <source>
        <strain evidence="1">VKM Ac-2007</strain>
    </source>
</reference>
<sequence>MSPKNPGYPVNHPVKSCFIGAPDILRFPGRTASPISCDKIQFFQELERIFGGPPRAGADGAPAHRTAARHVVDHGNRRTRLWHPRSNALPEFQRSLAAPGAGHAFNLRIPRTTKRNTAAD</sequence>
<dbReference type="Proteomes" id="UP001143474">
    <property type="component" value="Unassembled WGS sequence"/>
</dbReference>
<evidence type="ECO:0000313" key="2">
    <source>
        <dbReference type="Proteomes" id="UP001143474"/>
    </source>
</evidence>
<gene>
    <name evidence="1" type="ORF">GCM10017600_57590</name>
</gene>
<reference evidence="1" key="1">
    <citation type="journal article" date="2014" name="Int. J. Syst. Evol. Microbiol.">
        <title>Complete genome sequence of Corynebacterium casei LMG S-19264T (=DSM 44701T), isolated from a smear-ripened cheese.</title>
        <authorList>
            <consortium name="US DOE Joint Genome Institute (JGI-PGF)"/>
            <person name="Walter F."/>
            <person name="Albersmeier A."/>
            <person name="Kalinowski J."/>
            <person name="Ruckert C."/>
        </authorList>
    </citation>
    <scope>NUCLEOTIDE SEQUENCE</scope>
    <source>
        <strain evidence="1">VKM Ac-2007</strain>
    </source>
</reference>
<dbReference type="EMBL" id="BSEV01000016">
    <property type="protein sequence ID" value="GLK12349.1"/>
    <property type="molecule type" value="Genomic_DNA"/>
</dbReference>
<keyword evidence="2" id="KW-1185">Reference proteome</keyword>